<evidence type="ECO:0000313" key="16">
    <source>
        <dbReference type="Proteomes" id="UP000282930"/>
    </source>
</evidence>
<dbReference type="InterPro" id="IPR001238">
    <property type="entry name" value="DNA-binding_RecF"/>
</dbReference>
<evidence type="ECO:0000256" key="1">
    <source>
        <dbReference type="ARBA" id="ARBA00004496"/>
    </source>
</evidence>
<comment type="subcellular location">
    <subcellularLocation>
        <location evidence="1 12 13">Cytoplasm</location>
    </subcellularLocation>
</comment>
<evidence type="ECO:0000256" key="10">
    <source>
        <dbReference type="ARBA" id="ARBA00023204"/>
    </source>
</evidence>
<keyword evidence="16" id="KW-1185">Reference proteome</keyword>
<dbReference type="PROSITE" id="PS00618">
    <property type="entry name" value="RECF_2"/>
    <property type="match status" value="1"/>
</dbReference>
<comment type="function">
    <text evidence="12 13">The RecF protein is involved in DNA metabolism; it is required for DNA replication and normal SOS inducibility. RecF binds preferentially to single-stranded, linear DNA. It also seems to bind ATP.</text>
</comment>
<dbReference type="SUPFAM" id="SSF52540">
    <property type="entry name" value="P-loop containing nucleoside triphosphate hydrolases"/>
    <property type="match status" value="1"/>
</dbReference>
<evidence type="ECO:0000259" key="14">
    <source>
        <dbReference type="Pfam" id="PF02463"/>
    </source>
</evidence>
<evidence type="ECO:0000256" key="6">
    <source>
        <dbReference type="ARBA" id="ARBA00022741"/>
    </source>
</evidence>
<evidence type="ECO:0000256" key="8">
    <source>
        <dbReference type="ARBA" id="ARBA00022840"/>
    </source>
</evidence>
<dbReference type="GO" id="GO:0006302">
    <property type="term" value="P:double-strand break repair"/>
    <property type="evidence" value="ECO:0007669"/>
    <property type="project" value="TreeGrafter"/>
</dbReference>
<dbReference type="InterPro" id="IPR018078">
    <property type="entry name" value="DNA-binding_RecF_CS"/>
</dbReference>
<comment type="similarity">
    <text evidence="2 12 13">Belongs to the RecF family.</text>
</comment>
<dbReference type="RefSeq" id="WP_127350827.1">
    <property type="nucleotide sequence ID" value="NZ_CP034791.1"/>
</dbReference>
<evidence type="ECO:0000313" key="15">
    <source>
        <dbReference type="EMBL" id="AZT89201.1"/>
    </source>
</evidence>
<keyword evidence="7 12" id="KW-0227">DNA damage</keyword>
<dbReference type="PANTHER" id="PTHR32182:SF0">
    <property type="entry name" value="DNA REPLICATION AND REPAIR PROTEIN RECF"/>
    <property type="match status" value="1"/>
</dbReference>
<name>A0A3T0D1S7_9FIRM</name>
<dbReference type="Pfam" id="PF02463">
    <property type="entry name" value="SMC_N"/>
    <property type="match status" value="1"/>
</dbReference>
<dbReference type="GO" id="GO:0005737">
    <property type="term" value="C:cytoplasm"/>
    <property type="evidence" value="ECO:0007669"/>
    <property type="project" value="UniProtKB-SubCell"/>
</dbReference>
<dbReference type="EMBL" id="CP034791">
    <property type="protein sequence ID" value="AZT89201.1"/>
    <property type="molecule type" value="Genomic_DNA"/>
</dbReference>
<keyword evidence="8 12" id="KW-0067">ATP-binding</keyword>
<dbReference type="GO" id="GO:0009432">
    <property type="term" value="P:SOS response"/>
    <property type="evidence" value="ECO:0007669"/>
    <property type="project" value="UniProtKB-UniRule"/>
</dbReference>
<dbReference type="GO" id="GO:0000731">
    <property type="term" value="P:DNA synthesis involved in DNA repair"/>
    <property type="evidence" value="ECO:0007669"/>
    <property type="project" value="TreeGrafter"/>
</dbReference>
<keyword evidence="4 12" id="KW-0963">Cytoplasm</keyword>
<evidence type="ECO:0000256" key="2">
    <source>
        <dbReference type="ARBA" id="ARBA00008016"/>
    </source>
</evidence>
<dbReference type="InterPro" id="IPR042174">
    <property type="entry name" value="RecF_2"/>
</dbReference>
<dbReference type="AlphaFoldDB" id="A0A3T0D1S7"/>
<sequence length="348" mass="40607">MIIKSIYLENFRNHNERFFEFKDGINLILGKNASGKTNLLEAIYFCLCGKSFKSKDTNLISFDSEYFKLEASVLANDVEYGILCYVDRLGQKRIMINEKKINRLSELIEKFKFVYFEPDSTELIKQDPKVRRKFLDMEVAKLYPYMIKTFQDYQKALMSRNAFLKSYDKKDIIDVYDIELSKLGCQILKKREEIIKRLSEATKEIWYKVFEDKSTIDIVFRPSIPSSSEEEYYSQLKKQFEKDVQMGFTTKGVHRDDFDVFINGQNAKEYASEGQIKFACIAISLASAKLFEKPVLLLDDIFSELDSEKRKNVLKLCKDYQAIITSADEKDSLVKTGLLSHDINLIQL</sequence>
<dbReference type="GO" id="GO:0006260">
    <property type="term" value="P:DNA replication"/>
    <property type="evidence" value="ECO:0007669"/>
    <property type="project" value="UniProtKB-UniRule"/>
</dbReference>
<dbReference type="InterPro" id="IPR027417">
    <property type="entry name" value="P-loop_NTPase"/>
</dbReference>
<dbReference type="GO" id="GO:0003697">
    <property type="term" value="F:single-stranded DNA binding"/>
    <property type="evidence" value="ECO:0007669"/>
    <property type="project" value="UniProtKB-UniRule"/>
</dbReference>
<feature type="binding site" evidence="12">
    <location>
        <begin position="30"/>
        <end position="37"/>
    </location>
    <ligand>
        <name>ATP</name>
        <dbReference type="ChEBI" id="CHEBI:30616"/>
    </ligand>
</feature>
<dbReference type="NCBIfam" id="TIGR00611">
    <property type="entry name" value="recf"/>
    <property type="match status" value="1"/>
</dbReference>
<dbReference type="Proteomes" id="UP000282930">
    <property type="component" value="Chromosome"/>
</dbReference>
<protein>
    <recommendedName>
        <fullName evidence="3 12">DNA replication and repair protein RecF</fullName>
    </recommendedName>
</protein>
<proteinExistence type="inferred from homology"/>
<dbReference type="GO" id="GO:0005524">
    <property type="term" value="F:ATP binding"/>
    <property type="evidence" value="ECO:0007669"/>
    <property type="project" value="UniProtKB-UniRule"/>
</dbReference>
<evidence type="ECO:0000256" key="7">
    <source>
        <dbReference type="ARBA" id="ARBA00022763"/>
    </source>
</evidence>
<dbReference type="HAMAP" id="MF_00365">
    <property type="entry name" value="RecF"/>
    <property type="match status" value="1"/>
</dbReference>
<keyword evidence="11 12" id="KW-0742">SOS response</keyword>
<gene>
    <name evidence="12" type="primary">recF</name>
    <name evidence="15" type="ORF">ELD05_00015</name>
</gene>
<accession>A0A3T0D1S7</accession>
<feature type="domain" description="RecF/RecN/SMC N-terminal" evidence="14">
    <location>
        <begin position="3"/>
        <end position="329"/>
    </location>
</feature>
<dbReference type="PANTHER" id="PTHR32182">
    <property type="entry name" value="DNA REPLICATION AND REPAIR PROTEIN RECF"/>
    <property type="match status" value="1"/>
</dbReference>
<evidence type="ECO:0000256" key="5">
    <source>
        <dbReference type="ARBA" id="ARBA00022705"/>
    </source>
</evidence>
<dbReference type="Gene3D" id="1.20.1050.90">
    <property type="entry name" value="RecF/RecN/SMC, N-terminal domain"/>
    <property type="match status" value="1"/>
</dbReference>
<keyword evidence="10 12" id="KW-0234">DNA repair</keyword>
<dbReference type="InterPro" id="IPR003395">
    <property type="entry name" value="RecF/RecN/SMC_N"/>
</dbReference>
<keyword evidence="9 12" id="KW-0238">DNA-binding</keyword>
<evidence type="ECO:0000256" key="3">
    <source>
        <dbReference type="ARBA" id="ARBA00020170"/>
    </source>
</evidence>
<evidence type="ECO:0000256" key="11">
    <source>
        <dbReference type="ARBA" id="ARBA00023236"/>
    </source>
</evidence>
<evidence type="ECO:0000256" key="13">
    <source>
        <dbReference type="RuleBase" id="RU000578"/>
    </source>
</evidence>
<evidence type="ECO:0000256" key="9">
    <source>
        <dbReference type="ARBA" id="ARBA00023125"/>
    </source>
</evidence>
<keyword evidence="6 12" id="KW-0547">Nucleotide-binding</keyword>
<reference evidence="15 16" key="1">
    <citation type="submission" date="2018-12" db="EMBL/GenBank/DDBJ databases">
        <title>Genome sequence from the cellulolytic species, Caldicellulosiruptor changbaiensis.</title>
        <authorList>
            <person name="Blumer-Schuette S.E."/>
            <person name="Mendoza C."/>
        </authorList>
    </citation>
    <scope>NUCLEOTIDE SEQUENCE [LARGE SCALE GENOMIC DNA]</scope>
    <source>
        <strain evidence="15 16">CBS-Z</strain>
    </source>
</reference>
<dbReference type="Gene3D" id="3.40.50.300">
    <property type="entry name" value="P-loop containing nucleotide triphosphate hydrolases"/>
    <property type="match status" value="1"/>
</dbReference>
<dbReference type="KEGG" id="ccha:ELD05_00015"/>
<organism evidence="15 16">
    <name type="scientific">Caldicellulosiruptor changbaiensis</name>
    <dbReference type="NCBI Taxonomy" id="1222016"/>
    <lineage>
        <taxon>Bacteria</taxon>
        <taxon>Bacillati</taxon>
        <taxon>Bacillota</taxon>
        <taxon>Bacillota incertae sedis</taxon>
        <taxon>Caldicellulosiruptorales</taxon>
        <taxon>Caldicellulosiruptoraceae</taxon>
        <taxon>Caldicellulosiruptor</taxon>
    </lineage>
</organism>
<evidence type="ECO:0000256" key="12">
    <source>
        <dbReference type="HAMAP-Rule" id="MF_00365"/>
    </source>
</evidence>
<evidence type="ECO:0000256" key="4">
    <source>
        <dbReference type="ARBA" id="ARBA00022490"/>
    </source>
</evidence>
<keyword evidence="5 12" id="KW-0235">DNA replication</keyword>